<protein>
    <submittedName>
        <fullName evidence="1">Uncharacterized protein</fullName>
    </submittedName>
</protein>
<dbReference type="AlphaFoldDB" id="A0A939C8J7"/>
<dbReference type="Proteomes" id="UP000809243">
    <property type="component" value="Unassembled WGS sequence"/>
</dbReference>
<reference evidence="1" key="1">
    <citation type="submission" date="2021-01" db="EMBL/GenBank/DDBJ databases">
        <title>Active Sulfur Cycling in an Early Earth Analoge.</title>
        <authorList>
            <person name="Hahn C.R."/>
            <person name="Youssef N.H."/>
            <person name="Elshahed M."/>
        </authorList>
    </citation>
    <scope>NUCLEOTIDE SEQUENCE</scope>
    <source>
        <strain evidence="1">Zod_Metabat.1151</strain>
    </source>
</reference>
<name>A0A939C8J7_9ARCH</name>
<proteinExistence type="predicted"/>
<gene>
    <name evidence="1" type="ORF">JW744_00910</name>
</gene>
<comment type="caution">
    <text evidence="1">The sequence shown here is derived from an EMBL/GenBank/DDBJ whole genome shotgun (WGS) entry which is preliminary data.</text>
</comment>
<organism evidence="1 2">
    <name type="scientific">Candidatus Iainarchaeum sp</name>
    <dbReference type="NCBI Taxonomy" id="3101447"/>
    <lineage>
        <taxon>Archaea</taxon>
        <taxon>Candidatus Iainarchaeota</taxon>
        <taxon>Candidatus Iainarchaeia</taxon>
        <taxon>Candidatus Iainarchaeales</taxon>
        <taxon>Candidatus Iainarchaeaceae</taxon>
        <taxon>Candidatus Iainarchaeum</taxon>
    </lineage>
</organism>
<accession>A0A939C8J7</accession>
<evidence type="ECO:0000313" key="1">
    <source>
        <dbReference type="EMBL" id="MBN2067007.1"/>
    </source>
</evidence>
<dbReference type="EMBL" id="JAFGDB010000015">
    <property type="protein sequence ID" value="MBN2067007.1"/>
    <property type="molecule type" value="Genomic_DNA"/>
</dbReference>
<evidence type="ECO:0000313" key="2">
    <source>
        <dbReference type="Proteomes" id="UP000809243"/>
    </source>
</evidence>
<sequence length="67" mass="7971">MANMTMAIPDELHSKMRKHSEIKWAEIARQVFREKVNMLEAEKEPLRAYAYKRLAEEGDDAEKLFKF</sequence>